<evidence type="ECO:0000313" key="4">
    <source>
        <dbReference type="Proteomes" id="UP000672097"/>
    </source>
</evidence>
<accession>A0ABS5DZ66</accession>
<protein>
    <submittedName>
        <fullName evidence="3">Uncharacterized protein</fullName>
    </submittedName>
</protein>
<dbReference type="Proteomes" id="UP000672097">
    <property type="component" value="Unassembled WGS sequence"/>
</dbReference>
<dbReference type="EMBL" id="JAGQDG010000005">
    <property type="protein sequence ID" value="MBQ0936442.1"/>
    <property type="molecule type" value="Genomic_DNA"/>
</dbReference>
<comment type="caution">
    <text evidence="3">The sequence shown here is derived from an EMBL/GenBank/DDBJ whole genome shotgun (WGS) entry which is preliminary data.</text>
</comment>
<gene>
    <name evidence="3" type="ORF">KAK11_13960</name>
</gene>
<sequence length="405" mass="44491">MSIHAFAPRPRRAAQGVWLPAACLGLDEAAAQQVLADWLRARGISAPLSLQAGVQASEIGWWASLAPEAAQAWMPHFDTLSLAEVVEATLQVPPEQALACETLVAMLGSPLGYPFNSLEAWASAVRVRCHIAQAAQRTALAFKTLAAERPEAFWRYDEDHGFVLQAGASLVEALVAATQPEATGRLYDFSCYRATEYVILLGVVRELAAHHPALLAQLQQVNEVHAIRSGLFHDTFLVEHGEHAAPLPPKFYVPGDRVWFRNPDIVSSDITGYEGSWVIYMGGGLFSNFWRRDAPFTLEAKCVEIFHWRHAMALDEDGDLCIDEGLVARHVADTVADPQRLEQVLGRMMRHRDGKGVYADGGCIDTTREHPRCVALAETSLPATLADLMQQWAQPACRDSAPQVQ</sequence>
<organism evidence="3 4">
    <name type="scientific">Ideonella paludis</name>
    <dbReference type="NCBI Taxonomy" id="1233411"/>
    <lineage>
        <taxon>Bacteria</taxon>
        <taxon>Pseudomonadati</taxon>
        <taxon>Pseudomonadota</taxon>
        <taxon>Betaproteobacteria</taxon>
        <taxon>Burkholderiales</taxon>
        <taxon>Sphaerotilaceae</taxon>
        <taxon>Ideonella</taxon>
    </lineage>
</organism>
<dbReference type="InterPro" id="IPR020916">
    <property type="entry name" value="Gln_gamma-glutamylTfrase_bac"/>
</dbReference>
<evidence type="ECO:0000256" key="1">
    <source>
        <dbReference type="ARBA" id="ARBA00022679"/>
    </source>
</evidence>
<dbReference type="RefSeq" id="WP_210809797.1">
    <property type="nucleotide sequence ID" value="NZ_JAGQDG010000005.1"/>
</dbReference>
<dbReference type="Pfam" id="PF20085">
    <property type="entry name" value="TGL"/>
    <property type="match status" value="1"/>
</dbReference>
<name>A0ABS5DZ66_9BURK</name>
<evidence type="ECO:0000313" key="3">
    <source>
        <dbReference type="EMBL" id="MBQ0936442.1"/>
    </source>
</evidence>
<keyword evidence="2" id="KW-0749">Sporulation</keyword>
<keyword evidence="1" id="KW-0808">Transferase</keyword>
<keyword evidence="4" id="KW-1185">Reference proteome</keyword>
<proteinExistence type="predicted"/>
<reference evidence="3 4" key="1">
    <citation type="submission" date="2021-04" db="EMBL/GenBank/DDBJ databases">
        <title>The genome sequence of type strain Ideonella paludis KCTC 32238.</title>
        <authorList>
            <person name="Liu Y."/>
        </authorList>
    </citation>
    <scope>NUCLEOTIDE SEQUENCE [LARGE SCALE GENOMIC DNA]</scope>
    <source>
        <strain evidence="3 4">KCTC 32238</strain>
    </source>
</reference>
<evidence type="ECO:0000256" key="2">
    <source>
        <dbReference type="ARBA" id="ARBA00022969"/>
    </source>
</evidence>